<dbReference type="InterPro" id="IPR036850">
    <property type="entry name" value="NDK-like_dom_sf"/>
</dbReference>
<evidence type="ECO:0000256" key="6">
    <source>
        <dbReference type="ARBA" id="ARBA00022679"/>
    </source>
</evidence>
<evidence type="ECO:0000256" key="1">
    <source>
        <dbReference type="ARBA" id="ARBA00001946"/>
    </source>
</evidence>
<proteinExistence type="inferred from homology"/>
<dbReference type="CDD" id="cd04413">
    <property type="entry name" value="NDPk_I"/>
    <property type="match status" value="1"/>
</dbReference>
<dbReference type="HAMAP" id="MF_00451">
    <property type="entry name" value="NDP_kinase"/>
    <property type="match status" value="1"/>
</dbReference>
<evidence type="ECO:0000256" key="3">
    <source>
        <dbReference type="ARBA" id="ARBA00012966"/>
    </source>
</evidence>
<feature type="domain" description="Nucleoside diphosphate kinase-like" evidence="16">
    <location>
        <begin position="2"/>
        <end position="139"/>
    </location>
</feature>
<dbReference type="PROSITE" id="PS51374">
    <property type="entry name" value="NDPK_LIKE"/>
    <property type="match status" value="1"/>
</dbReference>
<feature type="active site" description="Pros-phosphohistidine intermediate" evidence="13 14">
    <location>
        <position position="116"/>
    </location>
</feature>
<gene>
    <name evidence="13" type="primary">ndk</name>
    <name evidence="17" type="ORF">ENL31_01280</name>
</gene>
<evidence type="ECO:0000256" key="14">
    <source>
        <dbReference type="PROSITE-ProRule" id="PRU00706"/>
    </source>
</evidence>
<dbReference type="GO" id="GO:0006228">
    <property type="term" value="P:UTP biosynthetic process"/>
    <property type="evidence" value="ECO:0007669"/>
    <property type="project" value="UniProtKB-UniRule"/>
</dbReference>
<evidence type="ECO:0000256" key="15">
    <source>
        <dbReference type="RuleBase" id="RU004011"/>
    </source>
</evidence>
<comment type="catalytic activity">
    <reaction evidence="13">
        <text>a 2'-deoxyribonucleoside 5'-diphosphate + ATP = a 2'-deoxyribonucleoside 5'-triphosphate + ADP</text>
        <dbReference type="Rhea" id="RHEA:44640"/>
        <dbReference type="ChEBI" id="CHEBI:30616"/>
        <dbReference type="ChEBI" id="CHEBI:61560"/>
        <dbReference type="ChEBI" id="CHEBI:73316"/>
        <dbReference type="ChEBI" id="CHEBI:456216"/>
        <dbReference type="EC" id="2.7.4.6"/>
    </reaction>
</comment>
<organism evidence="17">
    <name type="scientific">Candidatus Aciduliprofundum boonei</name>
    <dbReference type="NCBI Taxonomy" id="379547"/>
    <lineage>
        <taxon>Archaea</taxon>
        <taxon>Methanobacteriati</taxon>
        <taxon>Thermoplasmatota</taxon>
        <taxon>DHVE2 group</taxon>
        <taxon>Candidatus Aciduliprofundum</taxon>
    </lineage>
</organism>
<dbReference type="SUPFAM" id="SSF54919">
    <property type="entry name" value="Nucleoside diphosphate kinase, NDK"/>
    <property type="match status" value="1"/>
</dbReference>
<dbReference type="GO" id="GO:0005737">
    <property type="term" value="C:cytoplasm"/>
    <property type="evidence" value="ECO:0007669"/>
    <property type="project" value="UniProtKB-SubCell"/>
</dbReference>
<dbReference type="PRINTS" id="PR01243">
    <property type="entry name" value="NUCDPKINASE"/>
</dbReference>
<evidence type="ECO:0000259" key="16">
    <source>
        <dbReference type="SMART" id="SM00562"/>
    </source>
</evidence>
<dbReference type="EMBL" id="DRTM01000093">
    <property type="protein sequence ID" value="HHE75745.1"/>
    <property type="molecule type" value="Genomic_DNA"/>
</dbReference>
<dbReference type="GO" id="GO:0046872">
    <property type="term" value="F:metal ion binding"/>
    <property type="evidence" value="ECO:0007669"/>
    <property type="project" value="UniProtKB-KW"/>
</dbReference>
<evidence type="ECO:0000256" key="5">
    <source>
        <dbReference type="ARBA" id="ARBA00022553"/>
    </source>
</evidence>
<dbReference type="EC" id="2.7.4.6" evidence="3 13"/>
<evidence type="ECO:0000256" key="11">
    <source>
        <dbReference type="ARBA" id="ARBA00022842"/>
    </source>
</evidence>
<comment type="function">
    <text evidence="13">Major role in the synthesis of nucleoside triphosphates other than ATP. The ATP gamma phosphate is transferred to the NDP beta phosphate via a ping-pong mechanism, using a phosphorylated active-site intermediate.</text>
</comment>
<dbReference type="NCBIfam" id="NF001908">
    <property type="entry name" value="PRK00668.1"/>
    <property type="match status" value="1"/>
</dbReference>
<keyword evidence="9 13" id="KW-0418">Kinase</keyword>
<protein>
    <recommendedName>
        <fullName evidence="4 13">Nucleoside diphosphate kinase</fullName>
        <shortName evidence="13">NDK</shortName>
        <shortName evidence="13">NDP kinase</shortName>
        <ecNumber evidence="3 13">2.7.4.6</ecNumber>
    </recommendedName>
    <alternativeName>
        <fullName evidence="13">Nucleoside-2-P kinase</fullName>
    </alternativeName>
</protein>
<dbReference type="GO" id="GO:0004550">
    <property type="term" value="F:nucleoside diphosphate kinase activity"/>
    <property type="evidence" value="ECO:0007669"/>
    <property type="project" value="UniProtKB-UniRule"/>
</dbReference>
<keyword evidence="13" id="KW-0963">Cytoplasm</keyword>
<feature type="binding site" evidence="13 14">
    <location>
        <position position="86"/>
    </location>
    <ligand>
        <name>ATP</name>
        <dbReference type="ChEBI" id="CHEBI:30616"/>
    </ligand>
</feature>
<keyword evidence="11 13" id="KW-0460">Magnesium</keyword>
<comment type="similarity">
    <text evidence="2 13 14 15">Belongs to the NDK family.</text>
</comment>
<dbReference type="Pfam" id="PF00334">
    <property type="entry name" value="NDK"/>
    <property type="match status" value="1"/>
</dbReference>
<keyword evidence="8 13" id="KW-0547">Nucleotide-binding</keyword>
<keyword evidence="6 13" id="KW-0808">Transferase</keyword>
<feature type="binding site" evidence="13 14">
    <location>
        <position position="92"/>
    </location>
    <ligand>
        <name>ATP</name>
        <dbReference type="ChEBI" id="CHEBI:30616"/>
    </ligand>
</feature>
<name>A0A7J3T900_9ARCH</name>
<dbReference type="InterPro" id="IPR001564">
    <property type="entry name" value="Nucleoside_diP_kinase"/>
</dbReference>
<dbReference type="GO" id="GO:0006241">
    <property type="term" value="P:CTP biosynthetic process"/>
    <property type="evidence" value="ECO:0007669"/>
    <property type="project" value="UniProtKB-UniRule"/>
</dbReference>
<dbReference type="SMART" id="SM00562">
    <property type="entry name" value="NDK"/>
    <property type="match status" value="1"/>
</dbReference>
<feature type="binding site" evidence="13 14">
    <location>
        <position position="113"/>
    </location>
    <ligand>
        <name>ATP</name>
        <dbReference type="ChEBI" id="CHEBI:30616"/>
    </ligand>
</feature>
<feature type="binding site" evidence="13 14">
    <location>
        <position position="10"/>
    </location>
    <ligand>
        <name>ATP</name>
        <dbReference type="ChEBI" id="CHEBI:30616"/>
    </ligand>
</feature>
<dbReference type="Proteomes" id="UP000886130">
    <property type="component" value="Unassembled WGS sequence"/>
</dbReference>
<evidence type="ECO:0000256" key="13">
    <source>
        <dbReference type="HAMAP-Rule" id="MF_00451"/>
    </source>
</evidence>
<evidence type="ECO:0000256" key="8">
    <source>
        <dbReference type="ARBA" id="ARBA00022741"/>
    </source>
</evidence>
<feature type="binding site" evidence="13 14">
    <location>
        <position position="58"/>
    </location>
    <ligand>
        <name>ATP</name>
        <dbReference type="ChEBI" id="CHEBI:30616"/>
    </ligand>
</feature>
<dbReference type="InterPro" id="IPR034907">
    <property type="entry name" value="NDK-like_dom"/>
</dbReference>
<keyword evidence="5 13" id="KW-0597">Phosphoprotein</keyword>
<keyword evidence="12 13" id="KW-0546">Nucleotide metabolism</keyword>
<dbReference type="Gene3D" id="3.30.70.141">
    <property type="entry name" value="Nucleoside diphosphate kinase-like domain"/>
    <property type="match status" value="1"/>
</dbReference>
<dbReference type="FunFam" id="3.30.70.141:FF:000003">
    <property type="entry name" value="Nucleoside diphosphate kinase"/>
    <property type="match status" value="1"/>
</dbReference>
<sequence>MKEKTLVLLKPDALNRRLVGEIISRFEKKGLKIVAMKMLWMSREMAEKHYEVHRGKGFYESLLDYITSAPIIAMVLEGDRAIEVVRRMMGKTNGVEAEPGTIRGDYSLSVQNNLVHGSDSAESAEREIKLFFAPEEIMEYRLVDEIWI</sequence>
<dbReference type="PANTHER" id="PTHR11349">
    <property type="entry name" value="NUCLEOSIDE DIPHOSPHATE KINASE"/>
    <property type="match status" value="1"/>
</dbReference>
<reference evidence="17" key="1">
    <citation type="journal article" date="2020" name="mSystems">
        <title>Genome- and Community-Level Interaction Insights into Carbon Utilization and Element Cycling Functions of Hydrothermarchaeota in Hydrothermal Sediment.</title>
        <authorList>
            <person name="Zhou Z."/>
            <person name="Liu Y."/>
            <person name="Xu W."/>
            <person name="Pan J."/>
            <person name="Luo Z.H."/>
            <person name="Li M."/>
        </authorList>
    </citation>
    <scope>NUCLEOTIDE SEQUENCE [LARGE SCALE GENOMIC DNA]</scope>
    <source>
        <strain evidence="17">HyVt-85</strain>
    </source>
</reference>
<evidence type="ECO:0000313" key="17">
    <source>
        <dbReference type="EMBL" id="HHE75745.1"/>
    </source>
</evidence>
<dbReference type="GO" id="GO:0006183">
    <property type="term" value="P:GTP biosynthetic process"/>
    <property type="evidence" value="ECO:0007669"/>
    <property type="project" value="UniProtKB-UniRule"/>
</dbReference>
<evidence type="ECO:0000256" key="9">
    <source>
        <dbReference type="ARBA" id="ARBA00022777"/>
    </source>
</evidence>
<evidence type="ECO:0000256" key="2">
    <source>
        <dbReference type="ARBA" id="ARBA00008142"/>
    </source>
</evidence>
<feature type="binding site" evidence="13 14">
    <location>
        <position position="103"/>
    </location>
    <ligand>
        <name>ATP</name>
        <dbReference type="ChEBI" id="CHEBI:30616"/>
    </ligand>
</feature>
<comment type="caution">
    <text evidence="17">The sequence shown here is derived from an EMBL/GenBank/DDBJ whole genome shotgun (WGS) entry which is preliminary data.</text>
</comment>
<dbReference type="GO" id="GO:0005524">
    <property type="term" value="F:ATP binding"/>
    <property type="evidence" value="ECO:0007669"/>
    <property type="project" value="UniProtKB-UniRule"/>
</dbReference>
<evidence type="ECO:0000256" key="7">
    <source>
        <dbReference type="ARBA" id="ARBA00022723"/>
    </source>
</evidence>
<dbReference type="AlphaFoldDB" id="A0A7J3T900"/>
<keyword evidence="10 13" id="KW-0067">ATP-binding</keyword>
<comment type="subcellular location">
    <subcellularLocation>
        <location evidence="13">Cytoplasm</location>
    </subcellularLocation>
</comment>
<accession>A0A7J3T900</accession>
<keyword evidence="7 13" id="KW-0479">Metal-binding</keyword>
<evidence type="ECO:0000256" key="4">
    <source>
        <dbReference type="ARBA" id="ARBA00017632"/>
    </source>
</evidence>
<comment type="cofactor">
    <cofactor evidence="1 13">
        <name>Mg(2+)</name>
        <dbReference type="ChEBI" id="CHEBI:18420"/>
    </cofactor>
</comment>
<evidence type="ECO:0000256" key="10">
    <source>
        <dbReference type="ARBA" id="ARBA00022840"/>
    </source>
</evidence>
<comment type="catalytic activity">
    <reaction evidence="13">
        <text>a ribonucleoside 5'-diphosphate + ATP = a ribonucleoside 5'-triphosphate + ADP</text>
        <dbReference type="Rhea" id="RHEA:18113"/>
        <dbReference type="ChEBI" id="CHEBI:30616"/>
        <dbReference type="ChEBI" id="CHEBI:57930"/>
        <dbReference type="ChEBI" id="CHEBI:61557"/>
        <dbReference type="ChEBI" id="CHEBI:456216"/>
        <dbReference type="EC" id="2.7.4.6"/>
    </reaction>
</comment>
<evidence type="ECO:0000256" key="12">
    <source>
        <dbReference type="ARBA" id="ARBA00023080"/>
    </source>
</evidence>